<proteinExistence type="inferred from homology"/>
<dbReference type="Proteomes" id="UP000639643">
    <property type="component" value="Unassembled WGS sequence"/>
</dbReference>
<gene>
    <name evidence="3" type="ORF">CMUS01_15352</name>
</gene>
<keyword evidence="4" id="KW-1185">Reference proteome</keyword>
<name>A0A8H6IXS6_9PEZI</name>
<dbReference type="PANTHER" id="PTHR43591">
    <property type="entry name" value="METHYLTRANSFERASE"/>
    <property type="match status" value="1"/>
</dbReference>
<dbReference type="Pfam" id="PF08242">
    <property type="entry name" value="Methyltransf_12"/>
    <property type="match status" value="1"/>
</dbReference>
<comment type="caution">
    <text evidence="3">The sequence shown here is derived from an EMBL/GenBank/DDBJ whole genome shotgun (WGS) entry which is preliminary data.</text>
</comment>
<evidence type="ECO:0000313" key="3">
    <source>
        <dbReference type="EMBL" id="KAF6802440.1"/>
    </source>
</evidence>
<evidence type="ECO:0000256" key="1">
    <source>
        <dbReference type="ARBA" id="ARBA00038158"/>
    </source>
</evidence>
<evidence type="ECO:0000259" key="2">
    <source>
        <dbReference type="Pfam" id="PF08242"/>
    </source>
</evidence>
<dbReference type="EMBL" id="WIGM01001268">
    <property type="protein sequence ID" value="KAF6802440.1"/>
    <property type="molecule type" value="Genomic_DNA"/>
</dbReference>
<dbReference type="AlphaFoldDB" id="A0A8H6IXS6"/>
<dbReference type="Gene3D" id="3.40.50.150">
    <property type="entry name" value="Vaccinia Virus protein VP39"/>
    <property type="match status" value="1"/>
</dbReference>
<reference evidence="3" key="1">
    <citation type="journal article" date="2020" name="Phytopathology">
        <title>Genome Sequence Resources of Colletotrichum truncatum, C. plurivorum, C. musicola, and C. sojae: Four Species Pathogenic to Soybean (Glycine max).</title>
        <authorList>
            <person name="Rogerio F."/>
            <person name="Boufleur T.R."/>
            <person name="Ciampi-Guillardi M."/>
            <person name="Sukno S.A."/>
            <person name="Thon M.R."/>
            <person name="Massola Junior N.S."/>
            <person name="Baroncelli R."/>
        </authorList>
    </citation>
    <scope>NUCLEOTIDE SEQUENCE</scope>
    <source>
        <strain evidence="3">LFN0074</strain>
    </source>
</reference>
<dbReference type="InterPro" id="IPR013217">
    <property type="entry name" value="Methyltransf_12"/>
</dbReference>
<organism evidence="3 4">
    <name type="scientific">Colletotrichum musicola</name>
    <dbReference type="NCBI Taxonomy" id="2175873"/>
    <lineage>
        <taxon>Eukaryota</taxon>
        <taxon>Fungi</taxon>
        <taxon>Dikarya</taxon>
        <taxon>Ascomycota</taxon>
        <taxon>Pezizomycotina</taxon>
        <taxon>Sordariomycetes</taxon>
        <taxon>Hypocreomycetidae</taxon>
        <taxon>Glomerellales</taxon>
        <taxon>Glomerellaceae</taxon>
        <taxon>Colletotrichum</taxon>
        <taxon>Colletotrichum orchidearum species complex</taxon>
    </lineage>
</organism>
<dbReference type="OrthoDB" id="3647at2759"/>
<protein>
    <recommendedName>
        <fullName evidence="2">Methyltransferase type 12 domain-containing protein</fullName>
    </recommendedName>
</protein>
<feature type="domain" description="Methyltransferase type 12" evidence="2">
    <location>
        <begin position="49"/>
        <end position="149"/>
    </location>
</feature>
<dbReference type="CDD" id="cd02440">
    <property type="entry name" value="AdoMet_MTases"/>
    <property type="match status" value="1"/>
</dbReference>
<dbReference type="InterPro" id="IPR029063">
    <property type="entry name" value="SAM-dependent_MTases_sf"/>
</dbReference>
<accession>A0A8H6IXS6</accession>
<evidence type="ECO:0000313" key="4">
    <source>
        <dbReference type="Proteomes" id="UP000639643"/>
    </source>
</evidence>
<dbReference type="SUPFAM" id="SSF53335">
    <property type="entry name" value="S-adenosyl-L-methionine-dependent methyltransferases"/>
    <property type="match status" value="1"/>
</dbReference>
<sequence length="265" mass="29057">MLDPTPNPTQTNYDANAASYAQFLGTPLGQLEAALFTLSIPPCSGMHVLDLGGGTGLRARDALAHGAASADVIDISPAMLSLGKAHEASIGRDAITWYQADVSRPLDHLGSLGPYDMVIANGIFDHAGSVAELEGMWANAAAYLKPGGKVVANWNYPFSRVAGEGEGGKYGVVFTDFEDMEEKGGGEKGVRFHYRTKTEPALDFQSMALEAYHKQPFEIAGKWFESFEVVNWEETEVVQKDPEFWKEYLEDPILYIFTARKRREV</sequence>
<comment type="similarity">
    <text evidence="1">Belongs to the methyltransferase superfamily. LaeA methyltransferase family.</text>
</comment>